<keyword evidence="2" id="KW-1185">Reference proteome</keyword>
<proteinExistence type="predicted"/>
<reference evidence="1" key="1">
    <citation type="journal article" date="2021" name="Environ. Microbiol.">
        <title>Gene family expansions and transcriptome signatures uncover fungal adaptations to wood decay.</title>
        <authorList>
            <person name="Hage H."/>
            <person name="Miyauchi S."/>
            <person name="Viragh M."/>
            <person name="Drula E."/>
            <person name="Min B."/>
            <person name="Chaduli D."/>
            <person name="Navarro D."/>
            <person name="Favel A."/>
            <person name="Norest M."/>
            <person name="Lesage-Meessen L."/>
            <person name="Balint B."/>
            <person name="Merenyi Z."/>
            <person name="de Eugenio L."/>
            <person name="Morin E."/>
            <person name="Martinez A.T."/>
            <person name="Baldrian P."/>
            <person name="Stursova M."/>
            <person name="Martinez M.J."/>
            <person name="Novotny C."/>
            <person name="Magnuson J.K."/>
            <person name="Spatafora J.W."/>
            <person name="Maurice S."/>
            <person name="Pangilinan J."/>
            <person name="Andreopoulos W."/>
            <person name="LaButti K."/>
            <person name="Hundley H."/>
            <person name="Na H."/>
            <person name="Kuo A."/>
            <person name="Barry K."/>
            <person name="Lipzen A."/>
            <person name="Henrissat B."/>
            <person name="Riley R."/>
            <person name="Ahrendt S."/>
            <person name="Nagy L.G."/>
            <person name="Grigoriev I.V."/>
            <person name="Martin F."/>
            <person name="Rosso M.N."/>
        </authorList>
    </citation>
    <scope>NUCLEOTIDE SEQUENCE</scope>
    <source>
        <strain evidence="1">CBS 384.51</strain>
    </source>
</reference>
<sequence>MSSYAQDYNSYVYLTVTVSPNSSLYQNPTQLASHPALTYIGQVGQLRDVQLLSAPRDGWSRVEGDVISSLNGLDGVRRVDVQQSPHTRTKRDISDL</sequence>
<dbReference type="EMBL" id="MU274927">
    <property type="protein sequence ID" value="KAI0085930.1"/>
    <property type="molecule type" value="Genomic_DNA"/>
</dbReference>
<dbReference type="Proteomes" id="UP001055072">
    <property type="component" value="Unassembled WGS sequence"/>
</dbReference>
<comment type="caution">
    <text evidence="1">The sequence shown here is derived from an EMBL/GenBank/DDBJ whole genome shotgun (WGS) entry which is preliminary data.</text>
</comment>
<gene>
    <name evidence="1" type="ORF">BDY19DRAFT_386052</name>
</gene>
<name>A0ACB8TV78_9APHY</name>
<evidence type="ECO:0000313" key="1">
    <source>
        <dbReference type="EMBL" id="KAI0085930.1"/>
    </source>
</evidence>
<evidence type="ECO:0000313" key="2">
    <source>
        <dbReference type="Proteomes" id="UP001055072"/>
    </source>
</evidence>
<organism evidence="1 2">
    <name type="scientific">Irpex rosettiformis</name>
    <dbReference type="NCBI Taxonomy" id="378272"/>
    <lineage>
        <taxon>Eukaryota</taxon>
        <taxon>Fungi</taxon>
        <taxon>Dikarya</taxon>
        <taxon>Basidiomycota</taxon>
        <taxon>Agaricomycotina</taxon>
        <taxon>Agaricomycetes</taxon>
        <taxon>Polyporales</taxon>
        <taxon>Irpicaceae</taxon>
        <taxon>Irpex</taxon>
    </lineage>
</organism>
<accession>A0ACB8TV78</accession>
<protein>
    <submittedName>
        <fullName evidence="1">Uncharacterized protein</fullName>
    </submittedName>
</protein>